<keyword evidence="6 8" id="KW-0472">Membrane</keyword>
<evidence type="ECO:0000256" key="4">
    <source>
        <dbReference type="ARBA" id="ARBA00022989"/>
    </source>
</evidence>
<dbReference type="GO" id="GO:0012505">
    <property type="term" value="C:endomembrane system"/>
    <property type="evidence" value="ECO:0007669"/>
    <property type="project" value="TreeGrafter"/>
</dbReference>
<protein>
    <recommendedName>
        <fullName evidence="9">t-SNARE coiled-coil homology domain-containing protein</fullName>
    </recommendedName>
</protein>
<accession>A0A8H7VQM2</accession>
<dbReference type="Proteomes" id="UP000613177">
    <property type="component" value="Unassembled WGS sequence"/>
</dbReference>
<evidence type="ECO:0000313" key="10">
    <source>
        <dbReference type="EMBL" id="KAG2229445.1"/>
    </source>
</evidence>
<dbReference type="InterPro" id="IPR000727">
    <property type="entry name" value="T_SNARE_dom"/>
</dbReference>
<keyword evidence="11" id="KW-1185">Reference proteome</keyword>
<dbReference type="FunFam" id="1.20.58.70:FF:000008">
    <property type="entry name" value="Syntaxin family protein"/>
    <property type="match status" value="1"/>
</dbReference>
<dbReference type="AlphaFoldDB" id="A0A8H7VQM2"/>
<comment type="subcellular location">
    <subcellularLocation>
        <location evidence="1">Membrane</location>
        <topology evidence="1">Single-pass type IV membrane protein</topology>
    </subcellularLocation>
</comment>
<dbReference type="GO" id="GO:0005886">
    <property type="term" value="C:plasma membrane"/>
    <property type="evidence" value="ECO:0007669"/>
    <property type="project" value="TreeGrafter"/>
</dbReference>
<dbReference type="PANTHER" id="PTHR19957:SF307">
    <property type="entry name" value="PROTEIN SSO1-RELATED"/>
    <property type="match status" value="1"/>
</dbReference>
<dbReference type="Pfam" id="PF00804">
    <property type="entry name" value="Syntaxin"/>
    <property type="match status" value="1"/>
</dbReference>
<evidence type="ECO:0000259" key="9">
    <source>
        <dbReference type="PROSITE" id="PS50192"/>
    </source>
</evidence>
<evidence type="ECO:0000256" key="5">
    <source>
        <dbReference type="ARBA" id="ARBA00023054"/>
    </source>
</evidence>
<feature type="domain" description="T-SNARE coiled-coil homology" evidence="9">
    <location>
        <begin position="255"/>
        <end position="317"/>
    </location>
</feature>
<dbReference type="InterPro" id="IPR045242">
    <property type="entry name" value="Syntaxin"/>
</dbReference>
<dbReference type="OrthoDB" id="10255013at2759"/>
<dbReference type="PROSITE" id="PS50192">
    <property type="entry name" value="T_SNARE"/>
    <property type="match status" value="1"/>
</dbReference>
<dbReference type="GO" id="GO:0006887">
    <property type="term" value="P:exocytosis"/>
    <property type="evidence" value="ECO:0007669"/>
    <property type="project" value="TreeGrafter"/>
</dbReference>
<evidence type="ECO:0000313" key="11">
    <source>
        <dbReference type="Proteomes" id="UP000613177"/>
    </source>
</evidence>
<evidence type="ECO:0000256" key="8">
    <source>
        <dbReference type="SAM" id="Phobius"/>
    </source>
</evidence>
<dbReference type="GO" id="GO:0031201">
    <property type="term" value="C:SNARE complex"/>
    <property type="evidence" value="ECO:0007669"/>
    <property type="project" value="TreeGrafter"/>
</dbReference>
<dbReference type="SUPFAM" id="SSF47661">
    <property type="entry name" value="t-snare proteins"/>
    <property type="match status" value="1"/>
</dbReference>
<name>A0A8H7VQM2_9FUNG</name>
<dbReference type="InterPro" id="IPR006011">
    <property type="entry name" value="Syntaxin_N"/>
</dbReference>
<dbReference type="CDD" id="cd15849">
    <property type="entry name" value="SNARE_Sso1"/>
    <property type="match status" value="1"/>
</dbReference>
<dbReference type="GO" id="GO:0048278">
    <property type="term" value="P:vesicle docking"/>
    <property type="evidence" value="ECO:0007669"/>
    <property type="project" value="TreeGrafter"/>
</dbReference>
<evidence type="ECO:0000256" key="1">
    <source>
        <dbReference type="ARBA" id="ARBA00004211"/>
    </source>
</evidence>
<dbReference type="GO" id="GO:0005484">
    <property type="term" value="F:SNAP receptor activity"/>
    <property type="evidence" value="ECO:0007669"/>
    <property type="project" value="TreeGrafter"/>
</dbReference>
<evidence type="ECO:0000256" key="2">
    <source>
        <dbReference type="ARBA" id="ARBA00009063"/>
    </source>
</evidence>
<dbReference type="CDD" id="cd00179">
    <property type="entry name" value="SynN"/>
    <property type="match status" value="1"/>
</dbReference>
<dbReference type="SMART" id="SM00503">
    <property type="entry name" value="SynN"/>
    <property type="match status" value="1"/>
</dbReference>
<evidence type="ECO:0000256" key="6">
    <source>
        <dbReference type="ARBA" id="ARBA00023136"/>
    </source>
</evidence>
<feature type="region of interest" description="Disordered" evidence="7">
    <location>
        <begin position="1"/>
        <end position="70"/>
    </location>
</feature>
<reference evidence="10" key="1">
    <citation type="submission" date="2021-01" db="EMBL/GenBank/DDBJ databases">
        <title>Metabolic potential, ecology and presence of endohyphal bacteria is reflected in genomic diversity of Mucoromycotina.</title>
        <authorList>
            <person name="Muszewska A."/>
            <person name="Okrasinska A."/>
            <person name="Steczkiewicz K."/>
            <person name="Drgas O."/>
            <person name="Orlowska M."/>
            <person name="Perlinska-Lenart U."/>
            <person name="Aleksandrzak-Piekarczyk T."/>
            <person name="Szatraj K."/>
            <person name="Zielenkiewicz U."/>
            <person name="Pilsyk S."/>
            <person name="Malc E."/>
            <person name="Mieczkowski P."/>
            <person name="Kruszewska J.S."/>
            <person name="Biernat P."/>
            <person name="Pawlowska J."/>
        </authorList>
    </citation>
    <scope>NUCLEOTIDE SEQUENCE</scope>
    <source>
        <strain evidence="10">WA0000018081</strain>
    </source>
</reference>
<dbReference type="GO" id="GO:0006906">
    <property type="term" value="P:vesicle fusion"/>
    <property type="evidence" value="ECO:0007669"/>
    <property type="project" value="TreeGrafter"/>
</dbReference>
<dbReference type="Pfam" id="PF05739">
    <property type="entry name" value="SNARE"/>
    <property type="match status" value="1"/>
</dbReference>
<comment type="caution">
    <text evidence="10">The sequence shown here is derived from an EMBL/GenBank/DDBJ whole genome shotgun (WGS) entry which is preliminary data.</text>
</comment>
<evidence type="ECO:0000256" key="7">
    <source>
        <dbReference type="SAM" id="MobiDB-lite"/>
    </source>
</evidence>
<evidence type="ECO:0000256" key="3">
    <source>
        <dbReference type="ARBA" id="ARBA00022692"/>
    </source>
</evidence>
<proteinExistence type="inferred from homology"/>
<keyword evidence="3 8" id="KW-0812">Transmembrane</keyword>
<dbReference type="SMART" id="SM00397">
    <property type="entry name" value="t_SNARE"/>
    <property type="match status" value="1"/>
</dbReference>
<comment type="similarity">
    <text evidence="2">Belongs to the syntaxin family.</text>
</comment>
<dbReference type="GO" id="GO:0006886">
    <property type="term" value="P:intracellular protein transport"/>
    <property type="evidence" value="ECO:0007669"/>
    <property type="project" value="TreeGrafter"/>
</dbReference>
<keyword evidence="4 8" id="KW-1133">Transmembrane helix</keyword>
<gene>
    <name evidence="10" type="ORF">INT48_007832</name>
</gene>
<sequence>MSASRFTMSRDRLAELRGTNNNEKRYDRLSDDYDNMPPPPMPTGRHDTGYRPPVPPSPTYQHDSRGDRHADNKEAYEMSQRTHNTEGIVTTDQFFQEVEEVKELNKRIVNNITLIEELHGSALSNINDEQSEENAYRLEKVIKSTTKLNNQCKTKIKAIELSNARMPLSAGDLPMRKTQHSALKKKFIETIQRYQDIERTYQQKYRQRVERQIKIVQPNATQDEIERVLDSDEPPQIFAQSLMQSNRSGQAKQVLSEVQSRHDDIKKIEKTILELHQLFVDMQMMIEHQAETITQIETHAESTKIDLEQGVNDVERAIVSSKATRTKKWCCFIIFIIILIVAGILIWWFAFDHPGVN</sequence>
<dbReference type="PANTHER" id="PTHR19957">
    <property type="entry name" value="SYNTAXIN"/>
    <property type="match status" value="1"/>
</dbReference>
<dbReference type="Gene3D" id="1.20.58.70">
    <property type="match status" value="1"/>
</dbReference>
<dbReference type="InterPro" id="IPR010989">
    <property type="entry name" value="SNARE"/>
</dbReference>
<dbReference type="GO" id="GO:0000149">
    <property type="term" value="F:SNARE binding"/>
    <property type="evidence" value="ECO:0007669"/>
    <property type="project" value="TreeGrafter"/>
</dbReference>
<feature type="transmembrane region" description="Helical" evidence="8">
    <location>
        <begin position="329"/>
        <end position="350"/>
    </location>
</feature>
<feature type="compositionally biased region" description="Basic and acidic residues" evidence="7">
    <location>
        <begin position="22"/>
        <end position="31"/>
    </location>
</feature>
<dbReference type="EMBL" id="JAEPRE010000273">
    <property type="protein sequence ID" value="KAG2229445.1"/>
    <property type="molecule type" value="Genomic_DNA"/>
</dbReference>
<organism evidence="10 11">
    <name type="scientific">Thamnidium elegans</name>
    <dbReference type="NCBI Taxonomy" id="101142"/>
    <lineage>
        <taxon>Eukaryota</taxon>
        <taxon>Fungi</taxon>
        <taxon>Fungi incertae sedis</taxon>
        <taxon>Mucoromycota</taxon>
        <taxon>Mucoromycotina</taxon>
        <taxon>Mucoromycetes</taxon>
        <taxon>Mucorales</taxon>
        <taxon>Mucorineae</taxon>
        <taxon>Mucoraceae</taxon>
        <taxon>Thamnidium</taxon>
    </lineage>
</organism>
<keyword evidence="5" id="KW-0175">Coiled coil</keyword>